<feature type="domain" description="Ice-binding protein C-terminal" evidence="2">
    <location>
        <begin position="246"/>
        <end position="266"/>
    </location>
</feature>
<dbReference type="RefSeq" id="WP_161024716.1">
    <property type="nucleotide sequence ID" value="NZ_WWCJ01000004.1"/>
</dbReference>
<dbReference type="NCBIfam" id="NF033554">
    <property type="entry name" value="floc_PepA"/>
    <property type="match status" value="1"/>
</dbReference>
<evidence type="ECO:0000313" key="3">
    <source>
        <dbReference type="EMBL" id="MYN01702.1"/>
    </source>
</evidence>
<dbReference type="NCBIfam" id="TIGR02595">
    <property type="entry name" value="PEP_CTERM"/>
    <property type="match status" value="1"/>
</dbReference>
<proteinExistence type="predicted"/>
<sequence>MKKQLCGLLAGALALLGASQASAAPIFTVDPTTIAGTGTIFNADAINGFSSSRIRHDVGDPVNVYKANGYAFFNGFALDSSPVTGGVSRVNVDYGLYAVFSQQFTCTGPLGPGVNCTVSSFSFEMWADPGNDNTYSQSTVALDPTVGVNGIQYKLASSNVLNAGIGGLDALGGAFQNLNFGWTLYDDPVNPDGYDFFTDPRPFYNAAFTAFNNTSQGIICDTANCVAANVVAINSETGILDFNGNAIPEPGSIALLGLGLMLLGTQRLRRS</sequence>
<name>A0A6N9HF52_9BURK</name>
<dbReference type="Proteomes" id="UP000448575">
    <property type="component" value="Unassembled WGS sequence"/>
</dbReference>
<accession>A0A6N9HF52</accession>
<organism evidence="3 4">
    <name type="scientific">Pseudoduganella guangdongensis</name>
    <dbReference type="NCBI Taxonomy" id="2692179"/>
    <lineage>
        <taxon>Bacteria</taxon>
        <taxon>Pseudomonadati</taxon>
        <taxon>Pseudomonadota</taxon>
        <taxon>Betaproteobacteria</taxon>
        <taxon>Burkholderiales</taxon>
        <taxon>Oxalobacteraceae</taxon>
        <taxon>Telluria group</taxon>
        <taxon>Pseudoduganella</taxon>
    </lineage>
</organism>
<protein>
    <submittedName>
        <fullName evidence="3">Flocculation-associated PEP-CTERM protein PepA</fullName>
    </submittedName>
</protein>
<feature type="chain" id="PRO_5026735267" evidence="1">
    <location>
        <begin position="24"/>
        <end position="271"/>
    </location>
</feature>
<evidence type="ECO:0000313" key="4">
    <source>
        <dbReference type="Proteomes" id="UP000448575"/>
    </source>
</evidence>
<keyword evidence="1" id="KW-0732">Signal</keyword>
<feature type="signal peptide" evidence="1">
    <location>
        <begin position="1"/>
        <end position="23"/>
    </location>
</feature>
<dbReference type="EMBL" id="WWCJ01000004">
    <property type="protein sequence ID" value="MYN01702.1"/>
    <property type="molecule type" value="Genomic_DNA"/>
</dbReference>
<reference evidence="3 4" key="1">
    <citation type="submission" date="2019-12" db="EMBL/GenBank/DDBJ databases">
        <title>Novel species isolated from a subtropical stream in China.</title>
        <authorList>
            <person name="Lu H."/>
        </authorList>
    </citation>
    <scope>NUCLEOTIDE SEQUENCE [LARGE SCALE GENOMIC DNA]</scope>
    <source>
        <strain evidence="3 4">DS3</strain>
    </source>
</reference>
<gene>
    <name evidence="3" type="primary">pepA</name>
    <name evidence="3" type="ORF">GTP41_06270</name>
</gene>
<evidence type="ECO:0000256" key="1">
    <source>
        <dbReference type="SAM" id="SignalP"/>
    </source>
</evidence>
<dbReference type="Pfam" id="PF07589">
    <property type="entry name" value="PEP-CTERM"/>
    <property type="match status" value="1"/>
</dbReference>
<comment type="caution">
    <text evidence="3">The sequence shown here is derived from an EMBL/GenBank/DDBJ whole genome shotgun (WGS) entry which is preliminary data.</text>
</comment>
<dbReference type="AlphaFoldDB" id="A0A6N9HF52"/>
<evidence type="ECO:0000259" key="2">
    <source>
        <dbReference type="Pfam" id="PF07589"/>
    </source>
</evidence>
<keyword evidence="4" id="KW-1185">Reference proteome</keyword>
<dbReference type="InterPro" id="IPR013424">
    <property type="entry name" value="Ice-binding_C"/>
</dbReference>